<dbReference type="Proteomes" id="UP001569428">
    <property type="component" value="Unassembled WGS sequence"/>
</dbReference>
<feature type="transmembrane region" description="Helical" evidence="1">
    <location>
        <begin position="36"/>
        <end position="55"/>
    </location>
</feature>
<dbReference type="RefSeq" id="WP_371840219.1">
    <property type="nucleotide sequence ID" value="NZ_JBGMEK010000044.1"/>
</dbReference>
<evidence type="ECO:0000313" key="2">
    <source>
        <dbReference type="EMBL" id="MFA0812536.1"/>
    </source>
</evidence>
<feature type="transmembrane region" description="Helical" evidence="1">
    <location>
        <begin position="6"/>
        <end position="24"/>
    </location>
</feature>
<organism evidence="2 3">
    <name type="scientific">Microbulbifer epialgicus</name>
    <dbReference type="NCBI Taxonomy" id="393907"/>
    <lineage>
        <taxon>Bacteria</taxon>
        <taxon>Pseudomonadati</taxon>
        <taxon>Pseudomonadota</taxon>
        <taxon>Gammaproteobacteria</taxon>
        <taxon>Cellvibrionales</taxon>
        <taxon>Microbulbiferaceae</taxon>
        <taxon>Microbulbifer</taxon>
    </lineage>
</organism>
<keyword evidence="1" id="KW-0812">Transmembrane</keyword>
<accession>A0ABV4P2F3</accession>
<gene>
    <name evidence="2" type="ORF">ACCI49_16605</name>
</gene>
<feature type="transmembrane region" description="Helical" evidence="1">
    <location>
        <begin position="129"/>
        <end position="146"/>
    </location>
</feature>
<keyword evidence="1" id="KW-0472">Membrane</keyword>
<dbReference type="PANTHER" id="PTHR34821">
    <property type="entry name" value="INNER MEMBRANE PROTEIN YDCZ"/>
    <property type="match status" value="1"/>
</dbReference>
<sequence length="150" mass="15953">MQNAIIYPSLMLLAGIGIPVMATLNSGLGVKLGSSALATTLLFFVGLTISAAYLLKTEGLPSEIFQKGISWYFYLGGILVAFYILSVTWVSPKYGVGNAVSFVLLGQLLAISVIDHFGFFGAQQSSLDTKRLIGLAMMVVGVLLVVKRTS</sequence>
<comment type="caution">
    <text evidence="2">The sequence shown here is derived from an EMBL/GenBank/DDBJ whole genome shotgun (WGS) entry which is preliminary data.</text>
</comment>
<name>A0ABV4P2F3_9GAMM</name>
<evidence type="ECO:0000256" key="1">
    <source>
        <dbReference type="SAM" id="Phobius"/>
    </source>
</evidence>
<feature type="transmembrane region" description="Helical" evidence="1">
    <location>
        <begin position="71"/>
        <end position="90"/>
    </location>
</feature>
<keyword evidence="3" id="KW-1185">Reference proteome</keyword>
<dbReference type="EMBL" id="JBGMEK010000044">
    <property type="protein sequence ID" value="MFA0812536.1"/>
    <property type="molecule type" value="Genomic_DNA"/>
</dbReference>
<protein>
    <submittedName>
        <fullName evidence="2">DMT family transporter</fullName>
    </submittedName>
</protein>
<reference evidence="2 3" key="1">
    <citation type="submission" date="2024-08" db="EMBL/GenBank/DDBJ databases">
        <authorList>
            <person name="Ishaq N."/>
        </authorList>
    </citation>
    <scope>NUCLEOTIDE SEQUENCE [LARGE SCALE GENOMIC DNA]</scope>
    <source>
        <strain evidence="2 3">DSM 18651</strain>
    </source>
</reference>
<keyword evidence="1" id="KW-1133">Transmembrane helix</keyword>
<proteinExistence type="predicted"/>
<dbReference type="PANTHER" id="PTHR34821:SF2">
    <property type="entry name" value="INNER MEMBRANE PROTEIN YDCZ"/>
    <property type="match status" value="1"/>
</dbReference>
<dbReference type="InterPro" id="IPR006750">
    <property type="entry name" value="YdcZ"/>
</dbReference>
<dbReference type="Pfam" id="PF04657">
    <property type="entry name" value="DMT_YdcZ"/>
    <property type="match status" value="1"/>
</dbReference>
<evidence type="ECO:0000313" key="3">
    <source>
        <dbReference type="Proteomes" id="UP001569428"/>
    </source>
</evidence>
<feature type="transmembrane region" description="Helical" evidence="1">
    <location>
        <begin position="102"/>
        <end position="123"/>
    </location>
</feature>